<name>A0A1Y1HXC3_KLENI</name>
<dbReference type="PANTHER" id="PTHR47447">
    <property type="entry name" value="OS03G0856100 PROTEIN"/>
    <property type="match status" value="1"/>
</dbReference>
<dbReference type="AlphaFoldDB" id="A0A1Y1HXC3"/>
<dbReference type="Gene3D" id="1.25.40.10">
    <property type="entry name" value="Tetratricopeptide repeat domain"/>
    <property type="match status" value="1"/>
</dbReference>
<evidence type="ECO:0000256" key="2">
    <source>
        <dbReference type="SAM" id="MobiDB-lite"/>
    </source>
</evidence>
<evidence type="ECO:0000256" key="1">
    <source>
        <dbReference type="ARBA" id="ARBA00022737"/>
    </source>
</evidence>
<dbReference type="EMBL" id="DF237091">
    <property type="protein sequence ID" value="GAQ83295.1"/>
    <property type="molecule type" value="Genomic_DNA"/>
</dbReference>
<feature type="compositionally biased region" description="Basic and acidic residues" evidence="2">
    <location>
        <begin position="43"/>
        <end position="60"/>
    </location>
</feature>
<protein>
    <recommendedName>
        <fullName evidence="5">Pentatricopeptide repeat domain containing protein</fullName>
    </recommendedName>
</protein>
<feature type="region of interest" description="Disordered" evidence="2">
    <location>
        <begin position="37"/>
        <end position="61"/>
    </location>
</feature>
<organism evidence="3 4">
    <name type="scientific">Klebsormidium nitens</name>
    <name type="common">Green alga</name>
    <name type="synonym">Ulothrix nitens</name>
    <dbReference type="NCBI Taxonomy" id="105231"/>
    <lineage>
        <taxon>Eukaryota</taxon>
        <taxon>Viridiplantae</taxon>
        <taxon>Streptophyta</taxon>
        <taxon>Klebsormidiophyceae</taxon>
        <taxon>Klebsormidiales</taxon>
        <taxon>Klebsormidiaceae</taxon>
        <taxon>Klebsormidium</taxon>
    </lineage>
</organism>
<evidence type="ECO:0000313" key="4">
    <source>
        <dbReference type="Proteomes" id="UP000054558"/>
    </source>
</evidence>
<dbReference type="Proteomes" id="UP000054558">
    <property type="component" value="Unassembled WGS sequence"/>
</dbReference>
<gene>
    <name evidence="3" type="ORF">KFL_001420200</name>
</gene>
<reference evidence="3 4" key="1">
    <citation type="journal article" date="2014" name="Nat. Commun.">
        <title>Klebsormidium flaccidum genome reveals primary factors for plant terrestrial adaptation.</title>
        <authorList>
            <person name="Hori K."/>
            <person name="Maruyama F."/>
            <person name="Fujisawa T."/>
            <person name="Togashi T."/>
            <person name="Yamamoto N."/>
            <person name="Seo M."/>
            <person name="Sato S."/>
            <person name="Yamada T."/>
            <person name="Mori H."/>
            <person name="Tajima N."/>
            <person name="Moriyama T."/>
            <person name="Ikeuchi M."/>
            <person name="Watanabe M."/>
            <person name="Wada H."/>
            <person name="Kobayashi K."/>
            <person name="Saito M."/>
            <person name="Masuda T."/>
            <person name="Sasaki-Sekimoto Y."/>
            <person name="Mashiguchi K."/>
            <person name="Awai K."/>
            <person name="Shimojima M."/>
            <person name="Masuda S."/>
            <person name="Iwai M."/>
            <person name="Nobusawa T."/>
            <person name="Narise T."/>
            <person name="Kondo S."/>
            <person name="Saito H."/>
            <person name="Sato R."/>
            <person name="Murakawa M."/>
            <person name="Ihara Y."/>
            <person name="Oshima-Yamada Y."/>
            <person name="Ohtaka K."/>
            <person name="Satoh M."/>
            <person name="Sonobe K."/>
            <person name="Ishii M."/>
            <person name="Ohtani R."/>
            <person name="Kanamori-Sato M."/>
            <person name="Honoki R."/>
            <person name="Miyazaki D."/>
            <person name="Mochizuki H."/>
            <person name="Umetsu J."/>
            <person name="Higashi K."/>
            <person name="Shibata D."/>
            <person name="Kamiya Y."/>
            <person name="Sato N."/>
            <person name="Nakamura Y."/>
            <person name="Tabata S."/>
            <person name="Ida S."/>
            <person name="Kurokawa K."/>
            <person name="Ohta H."/>
        </authorList>
    </citation>
    <scope>NUCLEOTIDE SEQUENCE [LARGE SCALE GENOMIC DNA]</scope>
    <source>
        <strain evidence="3 4">NIES-2285</strain>
    </source>
</reference>
<sequence>MHTTLLEESSYPSWFDWKVPYRTFGCPIRAYSSLAQANARSGDAQRTENRKPSLYEERTRQKWGSPMEQRRGLLLGTLLKSLPVDADLRAELLKEGQTRDDFSPVEIRLALRTLCLDDLGRKTVPDWERALQLATWYLEPLWKVSPFDHTVLNELWKILGEARRADRIMALYEEGKRQRGVSFGKQVVERVVKSLFVAGYYQEVVDVMDEAQENGWEVELFDEFIQSQVNLGMVDEALMSFGTATARKHGTPVLTQTYAALLGAGVPSDRLRSGRNDCDLARALGQLGRKREAVQILRDTVYAMRRGQFFPVHLWLDAIVTAIEMGCVEEAEDFRDRGQRNAGFFLAPVLSSYVKHRHVLMSHRALLTVLKLEPGLNVKGIGPALISLLCLAQHADEAVEILDALLKQGCVPFPKTFGKIIFCLLDEGRLPEAEAVLASFYQHVEAQPDPQLSTRVFDAFVRRYLRVKQPERVLELVRQARAHKQLIPLKALYEWVQHLERHSRVNAAALRKYVQEATSRKQ</sequence>
<proteinExistence type="predicted"/>
<evidence type="ECO:0000313" key="3">
    <source>
        <dbReference type="EMBL" id="GAQ83295.1"/>
    </source>
</evidence>
<dbReference type="InterPro" id="IPR011990">
    <property type="entry name" value="TPR-like_helical_dom_sf"/>
</dbReference>
<keyword evidence="1" id="KW-0677">Repeat</keyword>
<dbReference type="PANTHER" id="PTHR47447:SF17">
    <property type="entry name" value="OS12G0638900 PROTEIN"/>
    <property type="match status" value="1"/>
</dbReference>
<keyword evidence="4" id="KW-1185">Reference proteome</keyword>
<evidence type="ECO:0008006" key="5">
    <source>
        <dbReference type="Google" id="ProtNLM"/>
    </source>
</evidence>
<accession>A0A1Y1HXC3</accession>